<dbReference type="EMBL" id="NFLC01000013">
    <property type="protein sequence ID" value="OUQ10050.1"/>
    <property type="molecule type" value="Genomic_DNA"/>
</dbReference>
<evidence type="ECO:0000313" key="2">
    <source>
        <dbReference type="EMBL" id="OUQ10050.1"/>
    </source>
</evidence>
<reference evidence="1 4" key="3">
    <citation type="submission" date="2020-04" db="EMBL/GenBank/DDBJ databases">
        <authorList>
            <person name="Hitch T.C.A."/>
            <person name="Wylensek D."/>
            <person name="Clavel T."/>
        </authorList>
    </citation>
    <scope>NUCLEOTIDE SEQUENCE [LARGE SCALE GENOMIC DNA]</scope>
    <source>
        <strain evidence="1 4">WCA-380-WT-3C</strain>
    </source>
</reference>
<dbReference type="RefSeq" id="WP_087215116.1">
    <property type="nucleotide sequence ID" value="NZ_CP144490.1"/>
</dbReference>
<reference evidence="3" key="1">
    <citation type="submission" date="2017-04" db="EMBL/GenBank/DDBJ databases">
        <title>Function of individual gut microbiota members based on whole genome sequencing of pure cultures obtained from chicken caecum.</title>
        <authorList>
            <person name="Medvecky M."/>
            <person name="Cejkova D."/>
            <person name="Polansky O."/>
            <person name="Karasova D."/>
            <person name="Kubasova T."/>
            <person name="Cizek A."/>
            <person name="Rychlik I."/>
        </authorList>
    </citation>
    <scope>NUCLEOTIDE SEQUENCE [LARGE SCALE GENOMIC DNA]</scope>
    <source>
        <strain evidence="3">An144</strain>
    </source>
</reference>
<dbReference type="Proteomes" id="UP000588071">
    <property type="component" value="Unassembled WGS sequence"/>
</dbReference>
<evidence type="ECO:0000313" key="4">
    <source>
        <dbReference type="Proteomes" id="UP000588071"/>
    </source>
</evidence>
<evidence type="ECO:0000313" key="1">
    <source>
        <dbReference type="EMBL" id="NME50408.1"/>
    </source>
</evidence>
<dbReference type="AlphaFoldDB" id="A0A1Y4QYB1"/>
<accession>A0A1Y4QYB1</accession>
<reference evidence="2" key="2">
    <citation type="journal article" date="2018" name="BMC Genomics">
        <title>Whole genome sequencing and function prediction of 133 gut anaerobes isolated from chicken caecum in pure cultures.</title>
        <authorList>
            <person name="Medvecky M."/>
            <person name="Cejkova D."/>
            <person name="Polansky O."/>
            <person name="Karasova D."/>
            <person name="Kubasova T."/>
            <person name="Cizek A."/>
            <person name="Rychlik I."/>
        </authorList>
    </citation>
    <scope>NUCLEOTIDE SEQUENCE</scope>
    <source>
        <strain evidence="2">An144</strain>
    </source>
</reference>
<proteinExistence type="predicted"/>
<organism evidence="2 3">
    <name type="scientific">Enterococcus cecorum</name>
    <dbReference type="NCBI Taxonomy" id="44008"/>
    <lineage>
        <taxon>Bacteria</taxon>
        <taxon>Bacillati</taxon>
        <taxon>Bacillota</taxon>
        <taxon>Bacilli</taxon>
        <taxon>Lactobacillales</taxon>
        <taxon>Enterococcaceae</taxon>
        <taxon>Enterococcus</taxon>
    </lineage>
</organism>
<comment type="caution">
    <text evidence="2">The sequence shown here is derived from an EMBL/GenBank/DDBJ whole genome shotgun (WGS) entry which is preliminary data.</text>
</comment>
<evidence type="ECO:0000313" key="3">
    <source>
        <dbReference type="Proteomes" id="UP000196074"/>
    </source>
</evidence>
<dbReference type="EMBL" id="JABAFV010000017">
    <property type="protein sequence ID" value="NME50408.1"/>
    <property type="molecule type" value="Genomic_DNA"/>
</dbReference>
<gene>
    <name evidence="2" type="ORF">B5E88_07585</name>
    <name evidence="1" type="ORF">HF857_09315</name>
</gene>
<dbReference type="Proteomes" id="UP000196074">
    <property type="component" value="Unassembled WGS sequence"/>
</dbReference>
<name>A0A1Y4QYB1_9ENTE</name>
<protein>
    <submittedName>
        <fullName evidence="2">Uncharacterized protein</fullName>
    </submittedName>
</protein>
<sequence length="152" mass="17503">MKEHKKIIVDISRNNKGEISCGMQIDALLAKNELYAGIQSIAMGSMISGLIPPEIDDCVIQAENRVMKEQYGEIDRVYSFNFYKDNIRMRNIFDKNGHLSEKSISNEEVEKDFLNLFMFITAILKKEIEVEDYVLQSAFENAEKIYPDPLNV</sequence>